<dbReference type="Proteomes" id="UP000000496">
    <property type="component" value="Chromosome gsn.131"/>
</dbReference>
<dbReference type="AlphaFoldDB" id="F8L7Q5"/>
<dbReference type="Pfam" id="PF02245">
    <property type="entry name" value="Pur_DNA_glyco"/>
    <property type="match status" value="1"/>
</dbReference>
<organism evidence="6 7">
    <name type="scientific">Simkania negevensis (strain ATCC VR-1471 / DSM 27360 / Z)</name>
    <dbReference type="NCBI Taxonomy" id="331113"/>
    <lineage>
        <taxon>Bacteria</taxon>
        <taxon>Pseudomonadati</taxon>
        <taxon>Chlamydiota</taxon>
        <taxon>Chlamydiia</taxon>
        <taxon>Parachlamydiales</taxon>
        <taxon>Simkaniaceae</taxon>
        <taxon>Simkania</taxon>
    </lineage>
</organism>
<dbReference type="GO" id="GO:0003677">
    <property type="term" value="F:DNA binding"/>
    <property type="evidence" value="ECO:0007669"/>
    <property type="project" value="InterPro"/>
</dbReference>
<dbReference type="PANTHER" id="PTHR10429:SF0">
    <property type="entry name" value="DNA-3-METHYLADENINE GLYCOSYLASE"/>
    <property type="match status" value="1"/>
</dbReference>
<evidence type="ECO:0000313" key="7">
    <source>
        <dbReference type="Proteomes" id="UP000000496"/>
    </source>
</evidence>
<dbReference type="CDD" id="cd00540">
    <property type="entry name" value="AAG"/>
    <property type="match status" value="1"/>
</dbReference>
<keyword evidence="7" id="KW-1185">Reference proteome</keyword>
<evidence type="ECO:0000256" key="3">
    <source>
        <dbReference type="ARBA" id="ARBA00022801"/>
    </source>
</evidence>
<dbReference type="STRING" id="331113.SNE_A09170"/>
<protein>
    <recommendedName>
        <fullName evidence="5">Putative 3-methyladenine DNA glycosylase</fullName>
        <ecNumber evidence="5">3.2.2.-</ecNumber>
    </recommendedName>
</protein>
<evidence type="ECO:0000256" key="1">
    <source>
        <dbReference type="ARBA" id="ARBA00009232"/>
    </source>
</evidence>
<dbReference type="InterPro" id="IPR036995">
    <property type="entry name" value="MPG_sf"/>
</dbReference>
<accession>F8L7Q5</accession>
<keyword evidence="4 5" id="KW-0234">DNA repair</keyword>
<dbReference type="GO" id="GO:0003905">
    <property type="term" value="F:alkylbase DNA N-glycosylase activity"/>
    <property type="evidence" value="ECO:0007669"/>
    <property type="project" value="InterPro"/>
</dbReference>
<evidence type="ECO:0000256" key="2">
    <source>
        <dbReference type="ARBA" id="ARBA00022763"/>
    </source>
</evidence>
<dbReference type="InterPro" id="IPR003180">
    <property type="entry name" value="MPG"/>
</dbReference>
<dbReference type="Gene3D" id="3.10.300.10">
    <property type="entry name" value="Methylpurine-DNA glycosylase (MPG)"/>
    <property type="match status" value="1"/>
</dbReference>
<dbReference type="GO" id="GO:0006284">
    <property type="term" value="P:base-excision repair"/>
    <property type="evidence" value="ECO:0007669"/>
    <property type="project" value="InterPro"/>
</dbReference>
<keyword evidence="6" id="KW-0326">Glycosidase</keyword>
<dbReference type="InterPro" id="IPR011034">
    <property type="entry name" value="Formyl_transferase-like_C_sf"/>
</dbReference>
<dbReference type="EMBL" id="FR872582">
    <property type="protein sequence ID" value="CCB88794.1"/>
    <property type="molecule type" value="Genomic_DNA"/>
</dbReference>
<dbReference type="RefSeq" id="WP_013943261.1">
    <property type="nucleotide sequence ID" value="NC_015713.1"/>
</dbReference>
<dbReference type="NCBIfam" id="TIGR00567">
    <property type="entry name" value="3mg"/>
    <property type="match status" value="1"/>
</dbReference>
<evidence type="ECO:0000256" key="5">
    <source>
        <dbReference type="HAMAP-Rule" id="MF_00527"/>
    </source>
</evidence>
<dbReference type="eggNOG" id="COG2094">
    <property type="taxonomic scope" value="Bacteria"/>
</dbReference>
<keyword evidence="2 5" id="KW-0227">DNA damage</keyword>
<dbReference type="KEGG" id="sng:SNE_A09170"/>
<name>F8L7Q5_SIMNZ</name>
<dbReference type="FunFam" id="3.10.300.10:FF:000001">
    <property type="entry name" value="Putative 3-methyladenine DNA glycosylase"/>
    <property type="match status" value="1"/>
</dbReference>
<dbReference type="SUPFAM" id="SSF50486">
    <property type="entry name" value="FMT C-terminal domain-like"/>
    <property type="match status" value="1"/>
</dbReference>
<evidence type="ECO:0000313" key="6">
    <source>
        <dbReference type="EMBL" id="CCB88794.1"/>
    </source>
</evidence>
<dbReference type="HOGENOM" id="CLU_060471_2_1_0"/>
<comment type="similarity">
    <text evidence="1 5">Belongs to the DNA glycosylase MPG family.</text>
</comment>
<dbReference type="HAMAP" id="MF_00527">
    <property type="entry name" value="3MGH"/>
    <property type="match status" value="1"/>
</dbReference>
<proteinExistence type="inferred from homology"/>
<dbReference type="PANTHER" id="PTHR10429">
    <property type="entry name" value="DNA-3-METHYLADENINE GLYCOSYLASE"/>
    <property type="match status" value="1"/>
</dbReference>
<keyword evidence="3 5" id="KW-0378">Hydrolase</keyword>
<dbReference type="EC" id="3.2.2.-" evidence="5"/>
<dbReference type="OrthoDB" id="9794313at2"/>
<evidence type="ECO:0000256" key="4">
    <source>
        <dbReference type="ARBA" id="ARBA00023204"/>
    </source>
</evidence>
<reference evidence="6 7" key="1">
    <citation type="journal article" date="2011" name="Mol. Biol. Evol.">
        <title>Unity in variety--the pan-genome of the Chlamydiae.</title>
        <authorList>
            <person name="Collingro A."/>
            <person name="Tischler P."/>
            <person name="Weinmaier T."/>
            <person name="Penz T."/>
            <person name="Heinz E."/>
            <person name="Brunham R.C."/>
            <person name="Read T.D."/>
            <person name="Bavoil P.M."/>
            <person name="Sachse K."/>
            <person name="Kahane S."/>
            <person name="Friedman M.G."/>
            <person name="Rattei T."/>
            <person name="Myers G.S."/>
            <person name="Horn M."/>
        </authorList>
    </citation>
    <scope>NUCLEOTIDE SEQUENCE [LARGE SCALE GENOMIC DNA]</scope>
    <source>
        <strain evidence="7">ATCC VR-1471 / Z</strain>
    </source>
</reference>
<sequence>MDSLARRLEKAKVQKKEVLLQTYFQKEDVTQIAQEILGKFLFTEFHGLLTGGIITETEAYKGAEDKACHAYQNRRTKRTEVMFGAGGTAYVYLCYGIHHLFNIVTHQEGTPHAILIRSIFPTHGIKTMLKRRNKTKLDKTLTSGPGSLSQALGIHTKHSGTPLSQNAIWLEDRGLIIEKKEIVASPRIGIDYAEEDADLPWRFHLPNNIFFS</sequence>
<gene>
    <name evidence="6" type="ordered locus">SNE_A09170</name>
</gene>